<dbReference type="InterPro" id="IPR052911">
    <property type="entry name" value="Corrinoid_activation_enz"/>
</dbReference>
<dbReference type="InterPro" id="IPR036010">
    <property type="entry name" value="2Fe-2S_ferredoxin-like_sf"/>
</dbReference>
<dbReference type="SUPFAM" id="SSF54292">
    <property type="entry name" value="2Fe-2S ferredoxin-like"/>
    <property type="match status" value="1"/>
</dbReference>
<dbReference type="InterPro" id="IPR041414">
    <property type="entry name" value="Raco-like_middle"/>
</dbReference>
<dbReference type="PANTHER" id="PTHR42895:SF1">
    <property type="entry name" value="IRON-SULFUR CLUSTER PROTEIN"/>
    <property type="match status" value="1"/>
</dbReference>
<dbReference type="RefSeq" id="WP_008708681.1">
    <property type="nucleotide sequence ID" value="NZ_CABKQM010000002.1"/>
</dbReference>
<dbReference type="PROSITE" id="PS51085">
    <property type="entry name" value="2FE2S_FER_2"/>
    <property type="match status" value="1"/>
</dbReference>
<dbReference type="AlphaFoldDB" id="A0AAW5K641"/>
<dbReference type="InterPro" id="IPR027980">
    <property type="entry name" value="RACo_C"/>
</dbReference>
<dbReference type="InterPro" id="IPR043129">
    <property type="entry name" value="ATPase_NBD"/>
</dbReference>
<organism evidence="2 3">
    <name type="scientific">Cloacibacillus evryensis</name>
    <dbReference type="NCBI Taxonomy" id="508460"/>
    <lineage>
        <taxon>Bacteria</taxon>
        <taxon>Thermotogati</taxon>
        <taxon>Synergistota</taxon>
        <taxon>Synergistia</taxon>
        <taxon>Synergistales</taxon>
        <taxon>Synergistaceae</taxon>
        <taxon>Cloacibacillus</taxon>
    </lineage>
</organism>
<sequence>MPELYLPQLGRTIKCERGRNLYELLAEEGLIEAPCGGKGVCGKCRVLLDGAGVLSCCHTVERSAEILLPQAAGVSEIVSDGYMKEFRFVPKEGFGAAIDIGTTTVVAALYDLSSGRELDTLSRLNSQKIYGQDVISRIRHAADEADGLAQLQQKITGDLNELTTGLLARNGIRAEQVSSVVIAGNTTMIHLLAGRDPSSLASAPYLPAFTGPLRFDAADIGLGLTEASVLCLPAIASYVGGDITAGMIACGIDSGGPLTLLLDIGTNGEIVLAGNDKIYCCSCAAGPALEGMNISCGTRASDGAIESVSITDGAVVCRTIRDRPAGGICGSGLISAISAMLREGVIAPNGRFADHPLVSRSCGEKRVVLDAAHNIYLTQKDIRQVQLAKGALLSGALTLLEASGHGEDDVSRVIVAGQFGAHLSADSITGCGILPKSWEQKITYAGNTSKSGAAICLLSPEEADRCESLAGEARYIELSVKEGYEALFIKCLRF</sequence>
<reference evidence="2 3" key="1">
    <citation type="submission" date="2022-06" db="EMBL/GenBank/DDBJ databases">
        <title>Isolation of gut microbiota from human fecal samples.</title>
        <authorList>
            <person name="Pamer E.G."/>
            <person name="Barat B."/>
            <person name="Waligurski E."/>
            <person name="Medina S."/>
            <person name="Paddock L."/>
            <person name="Mostad J."/>
        </authorList>
    </citation>
    <scope>NUCLEOTIDE SEQUENCE [LARGE SCALE GENOMIC DNA]</scope>
    <source>
        <strain evidence="2 3">DFI.9.90</strain>
    </source>
</reference>
<gene>
    <name evidence="2" type="ORF">NE630_09235</name>
</gene>
<name>A0AAW5K641_9BACT</name>
<dbReference type="PANTHER" id="PTHR42895">
    <property type="entry name" value="IRON-SULFUR CLUSTER-BINDING PROTEIN-RELATED"/>
    <property type="match status" value="1"/>
</dbReference>
<dbReference type="Pfam" id="PF14574">
    <property type="entry name" value="RACo_C_ter"/>
    <property type="match status" value="1"/>
</dbReference>
<dbReference type="Gene3D" id="3.30.420.480">
    <property type="entry name" value="Domain of unknown function (DUF4445)"/>
    <property type="match status" value="1"/>
</dbReference>
<evidence type="ECO:0000313" key="3">
    <source>
        <dbReference type="Proteomes" id="UP001205919"/>
    </source>
</evidence>
<protein>
    <submittedName>
        <fullName evidence="2">ASKHA domain-containing protein</fullName>
    </submittedName>
</protein>
<dbReference type="InterPro" id="IPR042259">
    <property type="entry name" value="Raco-like_middle_sf"/>
</dbReference>
<dbReference type="Proteomes" id="UP001205919">
    <property type="component" value="Unassembled WGS sequence"/>
</dbReference>
<dbReference type="Gene3D" id="3.10.20.30">
    <property type="match status" value="1"/>
</dbReference>
<dbReference type="InterPro" id="IPR001041">
    <property type="entry name" value="2Fe-2S_ferredoxin-type"/>
</dbReference>
<dbReference type="EMBL" id="JANFYT010000017">
    <property type="protein sequence ID" value="MCQ4814609.1"/>
    <property type="molecule type" value="Genomic_DNA"/>
</dbReference>
<dbReference type="SUPFAM" id="SSF53067">
    <property type="entry name" value="Actin-like ATPase domain"/>
    <property type="match status" value="1"/>
</dbReference>
<evidence type="ECO:0000313" key="2">
    <source>
        <dbReference type="EMBL" id="MCQ4814609.1"/>
    </source>
</evidence>
<keyword evidence="3" id="KW-1185">Reference proteome</keyword>
<comment type="caution">
    <text evidence="2">The sequence shown here is derived from an EMBL/GenBank/DDBJ whole genome shotgun (WGS) entry which is preliminary data.</text>
</comment>
<accession>A0AAW5K641</accession>
<feature type="domain" description="2Fe-2S ferredoxin-type" evidence="1">
    <location>
        <begin position="2"/>
        <end position="72"/>
    </location>
</feature>
<dbReference type="InterPro" id="IPR012675">
    <property type="entry name" value="Beta-grasp_dom_sf"/>
</dbReference>
<evidence type="ECO:0000259" key="1">
    <source>
        <dbReference type="PROSITE" id="PS51085"/>
    </source>
</evidence>
<dbReference type="GO" id="GO:0051536">
    <property type="term" value="F:iron-sulfur cluster binding"/>
    <property type="evidence" value="ECO:0007669"/>
    <property type="project" value="InterPro"/>
</dbReference>
<proteinExistence type="predicted"/>
<dbReference type="Pfam" id="PF17651">
    <property type="entry name" value="Raco_middle"/>
    <property type="match status" value="1"/>
</dbReference>